<dbReference type="SUPFAM" id="SSF56784">
    <property type="entry name" value="HAD-like"/>
    <property type="match status" value="1"/>
</dbReference>
<dbReference type="InterPro" id="IPR023198">
    <property type="entry name" value="PGP-like_dom2"/>
</dbReference>
<keyword evidence="1" id="KW-0378">Hydrolase</keyword>
<reference evidence="2" key="1">
    <citation type="journal article" date="2019" name="Int. J. Syst. Evol. Microbiol.">
        <title>The Global Catalogue of Microorganisms (GCM) 10K type strain sequencing project: providing services to taxonomists for standard genome sequencing and annotation.</title>
        <authorList>
            <consortium name="The Broad Institute Genomics Platform"/>
            <consortium name="The Broad Institute Genome Sequencing Center for Infectious Disease"/>
            <person name="Wu L."/>
            <person name="Ma J."/>
        </authorList>
    </citation>
    <scope>NUCLEOTIDE SEQUENCE [LARGE SCALE GENOMIC DNA]</scope>
    <source>
        <strain evidence="2">JCM 16540</strain>
    </source>
</reference>
<dbReference type="InterPro" id="IPR036412">
    <property type="entry name" value="HAD-like_sf"/>
</dbReference>
<name>A0ABP6X239_9ACTN</name>
<dbReference type="RefSeq" id="WP_204911573.1">
    <property type="nucleotide sequence ID" value="NZ_BAAAYR010000001.1"/>
</dbReference>
<sequence length="218" mass="22606">MTGYRTVVFDLDGTLVDSTVDIARALNLALVPAGGRALLPAEVAPMLGDGVALLVSRAAALSGLPETDLGALARHYLAEYRQRPVVDSTLFAGVADTLAFLADAGVPMAVCTNKPETIAREVLVGLDVAHHFPVVVGGDRIERSKPHPDHLWLAVDELGADRTTSVLVGDSPVDEQCAGAASVAFLAVPWAPATVTGNRLSSFDALTGLVAARPLPTP</sequence>
<dbReference type="EMBL" id="BAAAYR010000001">
    <property type="protein sequence ID" value="GAA3560269.1"/>
    <property type="molecule type" value="Genomic_DNA"/>
</dbReference>
<dbReference type="InterPro" id="IPR041492">
    <property type="entry name" value="HAD_2"/>
</dbReference>
<dbReference type="InterPro" id="IPR050155">
    <property type="entry name" value="HAD-like_hydrolase_sf"/>
</dbReference>
<dbReference type="InterPro" id="IPR006439">
    <property type="entry name" value="HAD-SF_hydro_IA"/>
</dbReference>
<dbReference type="Pfam" id="PF13419">
    <property type="entry name" value="HAD_2"/>
    <property type="match status" value="1"/>
</dbReference>
<evidence type="ECO:0000313" key="1">
    <source>
        <dbReference type="EMBL" id="GAA3560269.1"/>
    </source>
</evidence>
<accession>A0ABP6X239</accession>
<dbReference type="PANTHER" id="PTHR43434:SF1">
    <property type="entry name" value="PHOSPHOGLYCOLATE PHOSPHATASE"/>
    <property type="match status" value="1"/>
</dbReference>
<proteinExistence type="predicted"/>
<dbReference type="Gene3D" id="3.40.50.1000">
    <property type="entry name" value="HAD superfamily/HAD-like"/>
    <property type="match status" value="1"/>
</dbReference>
<keyword evidence="2" id="KW-1185">Reference proteome</keyword>
<dbReference type="Gene3D" id="1.10.150.240">
    <property type="entry name" value="Putative phosphatase, domain 2"/>
    <property type="match status" value="1"/>
</dbReference>
<dbReference type="PRINTS" id="PR00413">
    <property type="entry name" value="HADHALOGNASE"/>
</dbReference>
<dbReference type="InterPro" id="IPR023214">
    <property type="entry name" value="HAD_sf"/>
</dbReference>
<organism evidence="1 2">
    <name type="scientific">Microlunatus spumicola</name>
    <dbReference type="NCBI Taxonomy" id="81499"/>
    <lineage>
        <taxon>Bacteria</taxon>
        <taxon>Bacillati</taxon>
        <taxon>Actinomycetota</taxon>
        <taxon>Actinomycetes</taxon>
        <taxon>Propionibacteriales</taxon>
        <taxon>Propionibacteriaceae</taxon>
        <taxon>Microlunatus</taxon>
    </lineage>
</organism>
<comment type="caution">
    <text evidence="1">The sequence shown here is derived from an EMBL/GenBank/DDBJ whole genome shotgun (WGS) entry which is preliminary data.</text>
</comment>
<dbReference type="SFLD" id="SFLDG01129">
    <property type="entry name" value="C1.5:_HAD__Beta-PGM__Phosphata"/>
    <property type="match status" value="1"/>
</dbReference>
<evidence type="ECO:0000313" key="2">
    <source>
        <dbReference type="Proteomes" id="UP001500767"/>
    </source>
</evidence>
<gene>
    <name evidence="1" type="ORF">GCM10022197_14670</name>
</gene>
<protein>
    <submittedName>
        <fullName evidence="1">HAD family hydrolase</fullName>
    </submittedName>
</protein>
<dbReference type="PANTHER" id="PTHR43434">
    <property type="entry name" value="PHOSPHOGLYCOLATE PHOSPHATASE"/>
    <property type="match status" value="1"/>
</dbReference>
<dbReference type="Proteomes" id="UP001500767">
    <property type="component" value="Unassembled WGS sequence"/>
</dbReference>
<dbReference type="GO" id="GO:0016787">
    <property type="term" value="F:hydrolase activity"/>
    <property type="evidence" value="ECO:0007669"/>
    <property type="project" value="UniProtKB-KW"/>
</dbReference>
<dbReference type="SFLD" id="SFLDS00003">
    <property type="entry name" value="Haloacid_Dehalogenase"/>
    <property type="match status" value="1"/>
</dbReference>